<dbReference type="Proteomes" id="UP000029424">
    <property type="component" value="Chromosome 1"/>
</dbReference>
<feature type="region of interest" description="Disordered" evidence="1">
    <location>
        <begin position="81"/>
        <end position="108"/>
    </location>
</feature>
<gene>
    <name evidence="2" type="primary">recN</name>
    <name evidence="2" type="ORF">DM82_2504</name>
</gene>
<sequence>MRWSRCGIGCSARSGKGGRSVLPAAPGGPRFCPTRGASPAVPFLKCRQHSPGAMPVRRPWLSVAARRPPIVCYRPPPAPSSVIRPSTAVRRRPPPSATPGDQGGSIGSPYFGCRVTLAGRARSRNDAAGSPTSEVARTAVAATRGTAASGARAPRHAVSISFACLRVVAVISRPPSIRATSSIRLARSSGTTVDTMPSSPSRPFATWK</sequence>
<dbReference type="EMBL" id="CP008726">
    <property type="protein sequence ID" value="AIO66771.1"/>
    <property type="molecule type" value="Genomic_DNA"/>
</dbReference>
<organism evidence="2 3">
    <name type="scientific">Burkholderia oklahomensis</name>
    <dbReference type="NCBI Taxonomy" id="342113"/>
    <lineage>
        <taxon>Bacteria</taxon>
        <taxon>Pseudomonadati</taxon>
        <taxon>Pseudomonadota</taxon>
        <taxon>Betaproteobacteria</taxon>
        <taxon>Burkholderiales</taxon>
        <taxon>Burkholderiaceae</taxon>
        <taxon>Burkholderia</taxon>
        <taxon>pseudomallei group</taxon>
    </lineage>
</organism>
<dbReference type="KEGG" id="bok:DM82_2504"/>
<feature type="compositionally biased region" description="Polar residues" evidence="1">
    <location>
        <begin position="188"/>
        <end position="201"/>
    </location>
</feature>
<evidence type="ECO:0000256" key="1">
    <source>
        <dbReference type="SAM" id="MobiDB-lite"/>
    </source>
</evidence>
<reference evidence="2 3" key="1">
    <citation type="submission" date="2014-06" db="EMBL/GenBank/DDBJ databases">
        <authorList>
            <person name="Bishop-Lilly K.A."/>
            <person name="Broomall S.M."/>
            <person name="Chain P.S."/>
            <person name="Chertkov O."/>
            <person name="Coyne S.R."/>
            <person name="Daligault H.E."/>
            <person name="Davenport K.W."/>
            <person name="Erkkila T."/>
            <person name="Frey K.G."/>
            <person name="Gibbons H.S."/>
            <person name="Gu W."/>
            <person name="Jaissle J."/>
            <person name="Johnson S.L."/>
            <person name="Koroleva G.I."/>
            <person name="Ladner J.T."/>
            <person name="Lo C.-C."/>
            <person name="Minogue T.D."/>
            <person name="Munk C."/>
            <person name="Palacios G.F."/>
            <person name="Redden C.L."/>
            <person name="Rosenzweig C.N."/>
            <person name="Scholz M.B."/>
            <person name="Teshima H."/>
            <person name="Xu Y."/>
        </authorList>
    </citation>
    <scope>NUCLEOTIDE SEQUENCE [LARGE SCALE GENOMIC DNA]</scope>
    <source>
        <strain evidence="2 3">EO147</strain>
    </source>
</reference>
<proteinExistence type="predicted"/>
<dbReference type="AlphaFoldDB" id="A0AAI8B729"/>
<evidence type="ECO:0000313" key="3">
    <source>
        <dbReference type="Proteomes" id="UP000029424"/>
    </source>
</evidence>
<evidence type="ECO:0000313" key="2">
    <source>
        <dbReference type="EMBL" id="AIO66771.1"/>
    </source>
</evidence>
<accession>A0AAI8B729</accession>
<protein>
    <submittedName>
        <fullName evidence="2">DNA repair protein RecN</fullName>
    </submittedName>
</protein>
<name>A0AAI8B729_9BURK</name>
<keyword evidence="3" id="KW-1185">Reference proteome</keyword>
<feature type="region of interest" description="Disordered" evidence="1">
    <location>
        <begin position="188"/>
        <end position="208"/>
    </location>
</feature>